<proteinExistence type="predicted"/>
<dbReference type="AlphaFoldDB" id="E6MLW0"/>
<dbReference type="HOGENOM" id="CLU_2410781_0_0_10"/>
<protein>
    <submittedName>
        <fullName evidence="1">Uncharacterized protein</fullName>
    </submittedName>
</protein>
<dbReference type="EMBL" id="AEQO01000048">
    <property type="protein sequence ID" value="EFV05386.1"/>
    <property type="molecule type" value="Genomic_DNA"/>
</dbReference>
<dbReference type="Proteomes" id="UP000003874">
    <property type="component" value="Unassembled WGS sequence"/>
</dbReference>
<keyword evidence="2" id="KW-1185">Reference proteome</keyword>
<evidence type="ECO:0000313" key="1">
    <source>
        <dbReference type="EMBL" id="EFV05386.1"/>
    </source>
</evidence>
<gene>
    <name evidence="1" type="ORF">HMPREF9420_0477</name>
</gene>
<accession>E6MLW0</accession>
<comment type="caution">
    <text evidence="1">The sequence shown here is derived from an EMBL/GenBank/DDBJ whole genome shotgun (WGS) entry which is preliminary data.</text>
</comment>
<evidence type="ECO:0000313" key="2">
    <source>
        <dbReference type="Proteomes" id="UP000003874"/>
    </source>
</evidence>
<name>E6MLW0_9BACT</name>
<sequence length="92" mass="10577">MIMDNQAKQQWPGPAELIPVTSGKAEDANIHNRNFLDHILVEMRVIDAIEPDLTTEIFGQKFNSPTTMAAFHLAFPQLMLFQRLKMHWQEAT</sequence>
<reference evidence="1 2" key="1">
    <citation type="submission" date="2010-12" db="EMBL/GenBank/DDBJ databases">
        <authorList>
            <person name="Muzny D."/>
            <person name="Qin X."/>
            <person name="Deng J."/>
            <person name="Jiang H."/>
            <person name="Liu Y."/>
            <person name="Qu J."/>
            <person name="Song X.-Z."/>
            <person name="Zhang L."/>
            <person name="Thornton R."/>
            <person name="Coyle M."/>
            <person name="Francisco L."/>
            <person name="Jackson L."/>
            <person name="Javaid M."/>
            <person name="Korchina V."/>
            <person name="Kovar C."/>
            <person name="Mata R."/>
            <person name="Mathew T."/>
            <person name="Ngo R."/>
            <person name="Nguyen L."/>
            <person name="Nguyen N."/>
            <person name="Okwuonu G."/>
            <person name="Ongeri F."/>
            <person name="Pham C."/>
            <person name="Simmons D."/>
            <person name="Wilczek-Boney K."/>
            <person name="Hale W."/>
            <person name="Jakkamsetti A."/>
            <person name="Pham P."/>
            <person name="Ruth R."/>
            <person name="San Lucas F."/>
            <person name="Warren J."/>
            <person name="Zhang J."/>
            <person name="Zhao Z."/>
            <person name="Zhou C."/>
            <person name="Zhu D."/>
            <person name="Lee S."/>
            <person name="Bess C."/>
            <person name="Blankenburg K."/>
            <person name="Forbes L."/>
            <person name="Fu Q."/>
            <person name="Gubbala S."/>
            <person name="Hirani K."/>
            <person name="Jayaseelan J.C."/>
            <person name="Lara F."/>
            <person name="Munidasa M."/>
            <person name="Palculict T."/>
            <person name="Patil S."/>
            <person name="Pu L.-L."/>
            <person name="Saada N."/>
            <person name="Tang L."/>
            <person name="Weissenberger G."/>
            <person name="Zhu Y."/>
            <person name="Hemphill L."/>
            <person name="Shang Y."/>
            <person name="Youmans B."/>
            <person name="Ayvaz T."/>
            <person name="Ross M."/>
            <person name="Santibanez J."/>
            <person name="Aqrawi P."/>
            <person name="Gross S."/>
            <person name="Joshi V."/>
            <person name="Fowler G."/>
            <person name="Nazareth L."/>
            <person name="Reid J."/>
            <person name="Worley K."/>
            <person name="Petrosino J."/>
            <person name="Highlander S."/>
            <person name="Gibbs R."/>
        </authorList>
    </citation>
    <scope>NUCLEOTIDE SEQUENCE [LARGE SCALE GENOMIC DNA]</scope>
    <source>
        <strain evidence="1 2">DSM 15606</strain>
    </source>
</reference>
<organism evidence="1 2">
    <name type="scientific">Segatella salivae DSM 15606</name>
    <dbReference type="NCBI Taxonomy" id="888832"/>
    <lineage>
        <taxon>Bacteria</taxon>
        <taxon>Pseudomonadati</taxon>
        <taxon>Bacteroidota</taxon>
        <taxon>Bacteroidia</taxon>
        <taxon>Bacteroidales</taxon>
        <taxon>Prevotellaceae</taxon>
        <taxon>Segatella</taxon>
    </lineage>
</organism>
<dbReference type="STRING" id="888832.HMPREF9420_0477"/>